<organism evidence="16 17">
    <name type="scientific">Coccomyxa viridis</name>
    <dbReference type="NCBI Taxonomy" id="1274662"/>
    <lineage>
        <taxon>Eukaryota</taxon>
        <taxon>Viridiplantae</taxon>
        <taxon>Chlorophyta</taxon>
        <taxon>core chlorophytes</taxon>
        <taxon>Trebouxiophyceae</taxon>
        <taxon>Trebouxiophyceae incertae sedis</taxon>
        <taxon>Coccomyxaceae</taxon>
        <taxon>Coccomyxa</taxon>
    </lineage>
</organism>
<sequence length="528" mass="56223">MSQTLGNLDALLGIEEEKKEEPEEKTAQAKTPQIDVGVSPEVLRQIAEAEAKVAGKESSPQSLKDIERQMGQIARTAKQAASNGDDKQSEAMLRGEFEKLLQILRPEGFLDKEDLKVLKDKVFGPQVFFVTETKLTDDFSPDAGWLIRGNLRAKREEVLDLVASGVEKHFGDKYKVLMREDPEAEEQDARGGPRIAFEILPSAVVQGPEPPGWQRFAAGVLFLFTAATALQIGLVANVSRLPKEVLEWLAKPENLQQADNLPPFIEGLDVGAYVATALPIAGFVLGVNVLDEVVQRGVALQKKITLGPALFVPNGQIGSFGALSRIRSLVRSRADLFDLAVSGPAAAGLASTVLFILGLSFSSSMPKEDLLPVPALLFQGSLLLGGIAKAVLGSGATSGGPTLVHPFLVSGWCGLVVTALNLLPVGSLDGGRMVQAAYGKSALAATSFFTYVGLGLGFLASTLSLPFGVFVLLCQREPVRYIQDNVTPAGQARQISVGLAVLVAILILLPMAPETTDTMGSMPPSMYL</sequence>
<dbReference type="InterPro" id="IPR044838">
    <property type="entry name" value="EGY1-like"/>
</dbReference>
<feature type="transmembrane region" description="Helical" evidence="14">
    <location>
        <begin position="404"/>
        <end position="428"/>
    </location>
</feature>
<gene>
    <name evidence="16" type="primary">g10364</name>
    <name evidence="16" type="ORF">VP750_LOCUS9312</name>
</gene>
<feature type="domain" description="Peptidase M50" evidence="15">
    <location>
        <begin position="319"/>
        <end position="452"/>
    </location>
</feature>
<evidence type="ECO:0000256" key="1">
    <source>
        <dbReference type="ARBA" id="ARBA00004141"/>
    </source>
</evidence>
<comment type="caution">
    <text evidence="16">The sequence shown here is derived from an EMBL/GenBank/DDBJ whole genome shotgun (WGS) entry which is preliminary data.</text>
</comment>
<keyword evidence="9" id="KW-0809">Transit peptide</keyword>
<feature type="transmembrane region" description="Helical" evidence="14">
    <location>
        <begin position="495"/>
        <end position="512"/>
    </location>
</feature>
<feature type="compositionally biased region" description="Basic and acidic residues" evidence="13">
    <location>
        <begin position="15"/>
        <end position="27"/>
    </location>
</feature>
<evidence type="ECO:0000256" key="2">
    <source>
        <dbReference type="ARBA" id="ARBA00004229"/>
    </source>
</evidence>
<keyword evidence="7 14" id="KW-0812">Transmembrane</keyword>
<evidence type="ECO:0000256" key="3">
    <source>
        <dbReference type="ARBA" id="ARBA00007931"/>
    </source>
</evidence>
<proteinExistence type="inferred from homology"/>
<evidence type="ECO:0000256" key="12">
    <source>
        <dbReference type="ARBA" id="ARBA00023136"/>
    </source>
</evidence>
<dbReference type="CDD" id="cd06160">
    <property type="entry name" value="S2P-M50_like_2"/>
    <property type="match status" value="1"/>
</dbReference>
<feature type="transmembrane region" description="Helical" evidence="14">
    <location>
        <begin position="336"/>
        <end position="361"/>
    </location>
</feature>
<feature type="region of interest" description="Disordered" evidence="13">
    <location>
        <begin position="1"/>
        <end position="35"/>
    </location>
</feature>
<dbReference type="PANTHER" id="PTHR31412">
    <property type="entry name" value="ZINC METALLOPROTEASE EGY1"/>
    <property type="match status" value="1"/>
</dbReference>
<keyword evidence="6" id="KW-0645">Protease</keyword>
<evidence type="ECO:0000313" key="17">
    <source>
        <dbReference type="Proteomes" id="UP001497392"/>
    </source>
</evidence>
<dbReference type="PANTHER" id="PTHR31412:SF0">
    <property type="entry name" value="ZINC METALLOPROTEASE EGY1, CHLOROPLASTIC-RELATED"/>
    <property type="match status" value="1"/>
</dbReference>
<keyword evidence="5" id="KW-0934">Plastid</keyword>
<evidence type="ECO:0000256" key="5">
    <source>
        <dbReference type="ARBA" id="ARBA00022640"/>
    </source>
</evidence>
<evidence type="ECO:0000256" key="10">
    <source>
        <dbReference type="ARBA" id="ARBA00022989"/>
    </source>
</evidence>
<feature type="transmembrane region" description="Helical" evidence="14">
    <location>
        <begin position="216"/>
        <end position="236"/>
    </location>
</feature>
<keyword evidence="10 14" id="KW-1133">Transmembrane helix</keyword>
<comment type="similarity">
    <text evidence="3">Belongs to the peptidase M50B family.</text>
</comment>
<dbReference type="Pfam" id="PF02163">
    <property type="entry name" value="Peptidase_M50"/>
    <property type="match status" value="1"/>
</dbReference>
<name>A0ABP1G541_9CHLO</name>
<accession>A0ABP1G541</accession>
<evidence type="ECO:0000313" key="16">
    <source>
        <dbReference type="EMBL" id="CAL5227406.1"/>
    </source>
</evidence>
<comment type="subcellular location">
    <subcellularLocation>
        <location evidence="1">Membrane</location>
        <topology evidence="1">Multi-pass membrane protein</topology>
    </subcellularLocation>
    <subcellularLocation>
        <location evidence="2">Plastid</location>
        <location evidence="2">Chloroplast</location>
    </subcellularLocation>
</comment>
<evidence type="ECO:0000256" key="6">
    <source>
        <dbReference type="ARBA" id="ARBA00022670"/>
    </source>
</evidence>
<dbReference type="EMBL" id="CAXHTA020000017">
    <property type="protein sequence ID" value="CAL5227406.1"/>
    <property type="molecule type" value="Genomic_DNA"/>
</dbReference>
<evidence type="ECO:0000256" key="9">
    <source>
        <dbReference type="ARBA" id="ARBA00022946"/>
    </source>
</evidence>
<feature type="transmembrane region" description="Helical" evidence="14">
    <location>
        <begin position="448"/>
        <end position="474"/>
    </location>
</feature>
<keyword evidence="12 14" id="KW-0472">Membrane</keyword>
<keyword evidence="11" id="KW-0482">Metalloprotease</keyword>
<evidence type="ECO:0000256" key="13">
    <source>
        <dbReference type="SAM" id="MobiDB-lite"/>
    </source>
</evidence>
<evidence type="ECO:0000256" key="11">
    <source>
        <dbReference type="ARBA" id="ARBA00023049"/>
    </source>
</evidence>
<keyword evidence="4" id="KW-0150">Chloroplast</keyword>
<evidence type="ECO:0000256" key="7">
    <source>
        <dbReference type="ARBA" id="ARBA00022692"/>
    </source>
</evidence>
<feature type="transmembrane region" description="Helical" evidence="14">
    <location>
        <begin position="270"/>
        <end position="290"/>
    </location>
</feature>
<evidence type="ECO:0000256" key="4">
    <source>
        <dbReference type="ARBA" id="ARBA00022528"/>
    </source>
</evidence>
<keyword evidence="17" id="KW-1185">Reference proteome</keyword>
<evidence type="ECO:0000259" key="15">
    <source>
        <dbReference type="Pfam" id="PF02163"/>
    </source>
</evidence>
<evidence type="ECO:0000256" key="14">
    <source>
        <dbReference type="SAM" id="Phobius"/>
    </source>
</evidence>
<feature type="transmembrane region" description="Helical" evidence="14">
    <location>
        <begin position="373"/>
        <end position="392"/>
    </location>
</feature>
<evidence type="ECO:0000256" key="8">
    <source>
        <dbReference type="ARBA" id="ARBA00022801"/>
    </source>
</evidence>
<keyword evidence="8" id="KW-0378">Hydrolase</keyword>
<dbReference type="InterPro" id="IPR008915">
    <property type="entry name" value="Peptidase_M50"/>
</dbReference>
<reference evidence="16 17" key="1">
    <citation type="submission" date="2024-06" db="EMBL/GenBank/DDBJ databases">
        <authorList>
            <person name="Kraege A."/>
            <person name="Thomma B."/>
        </authorList>
    </citation>
    <scope>NUCLEOTIDE SEQUENCE [LARGE SCALE GENOMIC DNA]</scope>
</reference>
<protein>
    <submittedName>
        <fullName evidence="16">G10364 protein</fullName>
    </submittedName>
</protein>
<dbReference type="Proteomes" id="UP001497392">
    <property type="component" value="Unassembled WGS sequence"/>
</dbReference>